<organism evidence="2 3">
    <name type="scientific">Streptomyces chrestomyceticus</name>
    <dbReference type="NCBI Taxonomy" id="68185"/>
    <lineage>
        <taxon>Bacteria</taxon>
        <taxon>Bacillati</taxon>
        <taxon>Actinomycetota</taxon>
        <taxon>Actinomycetes</taxon>
        <taxon>Kitasatosporales</taxon>
        <taxon>Streptomycetaceae</taxon>
        <taxon>Streptomyces</taxon>
    </lineage>
</organism>
<comment type="caution">
    <text evidence="2">The sequence shown here is derived from an EMBL/GenBank/DDBJ whole genome shotgun (WGS) entry which is preliminary data.</text>
</comment>
<reference evidence="2 3" key="1">
    <citation type="submission" date="2023-08" db="EMBL/GenBank/DDBJ databases">
        <authorList>
            <person name="Sharma P."/>
            <person name="Verma V."/>
            <person name="Mohan M.K."/>
            <person name="Dubey A.K."/>
        </authorList>
    </citation>
    <scope>NUCLEOTIDE SEQUENCE [LARGE SCALE GENOMIC DNA]</scope>
    <source>
        <strain evidence="2 3">ADP4</strain>
    </source>
</reference>
<keyword evidence="3" id="KW-1185">Reference proteome</keyword>
<feature type="region of interest" description="Disordered" evidence="1">
    <location>
        <begin position="113"/>
        <end position="147"/>
    </location>
</feature>
<name>A0ABU7WSL0_9ACTN</name>
<gene>
    <name evidence="2" type="ORF">RB636_15140</name>
</gene>
<dbReference type="EMBL" id="JAVFKM010000006">
    <property type="protein sequence ID" value="MEF3114507.1"/>
    <property type="molecule type" value="Genomic_DNA"/>
</dbReference>
<evidence type="ECO:0000313" key="2">
    <source>
        <dbReference type="EMBL" id="MEF3114507.1"/>
    </source>
</evidence>
<proteinExistence type="predicted"/>
<protein>
    <submittedName>
        <fullName evidence="2">Uncharacterized protein</fullName>
    </submittedName>
</protein>
<dbReference type="RefSeq" id="WP_331786937.1">
    <property type="nucleotide sequence ID" value="NZ_JAVFKM010000006.1"/>
</dbReference>
<evidence type="ECO:0000313" key="3">
    <source>
        <dbReference type="Proteomes" id="UP001348265"/>
    </source>
</evidence>
<accession>A0ABU7WSL0</accession>
<evidence type="ECO:0000256" key="1">
    <source>
        <dbReference type="SAM" id="MobiDB-lite"/>
    </source>
</evidence>
<sequence>MSRHRDTTRNGTAYRITALWPGLTTNVGFRHSDRKHIYAKARKWAASGAVVVIERARGYEWQHERTLDGPAAVAEARARVEAEEAARRRAAEEQLATDTARFVSRVLAEHAEDEHERHARLMQSPPVPRRAEGRTTAAHVVARRGVR</sequence>
<dbReference type="Proteomes" id="UP001348265">
    <property type="component" value="Unassembled WGS sequence"/>
</dbReference>